<evidence type="ECO:0000313" key="3">
    <source>
        <dbReference type="Proteomes" id="UP001153365"/>
    </source>
</evidence>
<dbReference type="AlphaFoldDB" id="A0AAV0BDU5"/>
<dbReference type="Proteomes" id="UP001153365">
    <property type="component" value="Unassembled WGS sequence"/>
</dbReference>
<keyword evidence="1" id="KW-0812">Transmembrane</keyword>
<keyword evidence="1" id="KW-1133">Transmembrane helix</keyword>
<reference evidence="2" key="1">
    <citation type="submission" date="2022-06" db="EMBL/GenBank/DDBJ databases">
        <authorList>
            <consortium name="SYNGENTA / RWTH Aachen University"/>
        </authorList>
    </citation>
    <scope>NUCLEOTIDE SEQUENCE</scope>
</reference>
<keyword evidence="3" id="KW-1185">Reference proteome</keyword>
<protein>
    <submittedName>
        <fullName evidence="2">Expressed protein</fullName>
    </submittedName>
</protein>
<evidence type="ECO:0000256" key="1">
    <source>
        <dbReference type="SAM" id="Phobius"/>
    </source>
</evidence>
<feature type="transmembrane region" description="Helical" evidence="1">
    <location>
        <begin position="47"/>
        <end position="64"/>
    </location>
</feature>
<name>A0AAV0BDU5_PHAPC</name>
<comment type="caution">
    <text evidence="2">The sequence shown here is derived from an EMBL/GenBank/DDBJ whole genome shotgun (WGS) entry which is preliminary data.</text>
</comment>
<evidence type="ECO:0000313" key="2">
    <source>
        <dbReference type="EMBL" id="CAH7685066.1"/>
    </source>
</evidence>
<accession>A0AAV0BDU5</accession>
<keyword evidence="1" id="KW-0472">Membrane</keyword>
<gene>
    <name evidence="2" type="ORF">PPACK8108_LOCUS19538</name>
</gene>
<dbReference type="EMBL" id="CALTRL010005704">
    <property type="protein sequence ID" value="CAH7685066.1"/>
    <property type="molecule type" value="Genomic_DNA"/>
</dbReference>
<proteinExistence type="predicted"/>
<sequence length="172" mass="19645">MKHIILSLIFPCAKKHFQIEETPSFHFIQIIHFLNLNPQLEKFYNKMRAILIFLIGFCFLYNGVRSIESIIKKAQSEIKSLGSYGKSEAVKQPLTQASSHLNGLRGAKGQKKAAVKQLIQEQLNNYSENLYNECKIKTSEKSSSKEEIRTLLSDKKKVDKAIENIMKGLEKA</sequence>
<organism evidence="2 3">
    <name type="scientific">Phakopsora pachyrhizi</name>
    <name type="common">Asian soybean rust disease fungus</name>
    <dbReference type="NCBI Taxonomy" id="170000"/>
    <lineage>
        <taxon>Eukaryota</taxon>
        <taxon>Fungi</taxon>
        <taxon>Dikarya</taxon>
        <taxon>Basidiomycota</taxon>
        <taxon>Pucciniomycotina</taxon>
        <taxon>Pucciniomycetes</taxon>
        <taxon>Pucciniales</taxon>
        <taxon>Phakopsoraceae</taxon>
        <taxon>Phakopsora</taxon>
    </lineage>
</organism>